<reference evidence="2 4" key="2">
    <citation type="journal article" date="2014" name="BMC Genomics">
        <title>An improved genome release (version Mt4.0) for the model legume Medicago truncatula.</title>
        <authorList>
            <person name="Tang H."/>
            <person name="Krishnakumar V."/>
            <person name="Bidwell S."/>
            <person name="Rosen B."/>
            <person name="Chan A."/>
            <person name="Zhou S."/>
            <person name="Gentzbittel L."/>
            <person name="Childs K.L."/>
            <person name="Yandell M."/>
            <person name="Gundlach H."/>
            <person name="Mayer K.F."/>
            <person name="Schwartz D.C."/>
            <person name="Town C.D."/>
        </authorList>
    </citation>
    <scope>GENOME REANNOTATION</scope>
    <source>
        <strain evidence="2">A17</strain>
        <strain evidence="3 4">cv. Jemalong A17</strain>
    </source>
</reference>
<keyword evidence="1" id="KW-1133">Transmembrane helix</keyword>
<protein>
    <submittedName>
        <fullName evidence="2">Transmembrane protein, putative</fullName>
    </submittedName>
</protein>
<accession>A0A072V6D4</accession>
<evidence type="ECO:0000313" key="4">
    <source>
        <dbReference type="Proteomes" id="UP000002051"/>
    </source>
</evidence>
<keyword evidence="4" id="KW-1185">Reference proteome</keyword>
<reference evidence="3" key="3">
    <citation type="submission" date="2015-04" db="UniProtKB">
        <authorList>
            <consortium name="EnsemblPlants"/>
        </authorList>
    </citation>
    <scope>IDENTIFICATION</scope>
    <source>
        <strain evidence="3">cv. Jemalong A17</strain>
    </source>
</reference>
<organism evidence="2 4">
    <name type="scientific">Medicago truncatula</name>
    <name type="common">Barrel medic</name>
    <name type="synonym">Medicago tribuloides</name>
    <dbReference type="NCBI Taxonomy" id="3880"/>
    <lineage>
        <taxon>Eukaryota</taxon>
        <taxon>Viridiplantae</taxon>
        <taxon>Streptophyta</taxon>
        <taxon>Embryophyta</taxon>
        <taxon>Tracheophyta</taxon>
        <taxon>Spermatophyta</taxon>
        <taxon>Magnoliopsida</taxon>
        <taxon>eudicotyledons</taxon>
        <taxon>Gunneridae</taxon>
        <taxon>Pentapetalae</taxon>
        <taxon>rosids</taxon>
        <taxon>fabids</taxon>
        <taxon>Fabales</taxon>
        <taxon>Fabaceae</taxon>
        <taxon>Papilionoideae</taxon>
        <taxon>50 kb inversion clade</taxon>
        <taxon>NPAAA clade</taxon>
        <taxon>Hologalegina</taxon>
        <taxon>IRL clade</taxon>
        <taxon>Trifolieae</taxon>
        <taxon>Medicago</taxon>
    </lineage>
</organism>
<dbReference type="AlphaFoldDB" id="A0A072V6D4"/>
<name>A0A072V6D4_MEDTR</name>
<evidence type="ECO:0000256" key="1">
    <source>
        <dbReference type="SAM" id="Phobius"/>
    </source>
</evidence>
<dbReference type="EnsemblPlants" id="KEH33735">
    <property type="protein sequence ID" value="KEH33735"/>
    <property type="gene ID" value="MTR_3g451730"/>
</dbReference>
<keyword evidence="1" id="KW-0472">Membrane</keyword>
<dbReference type="HOGENOM" id="CLU_2761583_0_0_1"/>
<dbReference type="Proteomes" id="UP000002051">
    <property type="component" value="Chromosome 3"/>
</dbReference>
<sequence>MVLVDPILGFLWTTFGLGIVTSLHFLQVQWNARGQPIKHKNKDFASFVGVTVLHLVPIANIGVTFGMTFK</sequence>
<gene>
    <name evidence="2" type="ordered locus">MTR_3g451730</name>
</gene>
<reference evidence="2 4" key="1">
    <citation type="journal article" date="2011" name="Nature">
        <title>The Medicago genome provides insight into the evolution of rhizobial symbioses.</title>
        <authorList>
            <person name="Young N.D."/>
            <person name="Debelle F."/>
            <person name="Oldroyd G.E."/>
            <person name="Geurts R."/>
            <person name="Cannon S.B."/>
            <person name="Udvardi M.K."/>
            <person name="Benedito V.A."/>
            <person name="Mayer K.F."/>
            <person name="Gouzy J."/>
            <person name="Schoof H."/>
            <person name="Van de Peer Y."/>
            <person name="Proost S."/>
            <person name="Cook D.R."/>
            <person name="Meyers B.C."/>
            <person name="Spannagl M."/>
            <person name="Cheung F."/>
            <person name="De Mita S."/>
            <person name="Krishnakumar V."/>
            <person name="Gundlach H."/>
            <person name="Zhou S."/>
            <person name="Mudge J."/>
            <person name="Bharti A.K."/>
            <person name="Murray J.D."/>
            <person name="Naoumkina M.A."/>
            <person name="Rosen B."/>
            <person name="Silverstein K.A."/>
            <person name="Tang H."/>
            <person name="Rombauts S."/>
            <person name="Zhao P.X."/>
            <person name="Zhou P."/>
            <person name="Barbe V."/>
            <person name="Bardou P."/>
            <person name="Bechner M."/>
            <person name="Bellec A."/>
            <person name="Berger A."/>
            <person name="Berges H."/>
            <person name="Bidwell S."/>
            <person name="Bisseling T."/>
            <person name="Choisne N."/>
            <person name="Couloux A."/>
            <person name="Denny R."/>
            <person name="Deshpande S."/>
            <person name="Dai X."/>
            <person name="Doyle J.J."/>
            <person name="Dudez A.M."/>
            <person name="Farmer A.D."/>
            <person name="Fouteau S."/>
            <person name="Franken C."/>
            <person name="Gibelin C."/>
            <person name="Gish J."/>
            <person name="Goldstein S."/>
            <person name="Gonzalez A.J."/>
            <person name="Green P.J."/>
            <person name="Hallab A."/>
            <person name="Hartog M."/>
            <person name="Hua A."/>
            <person name="Humphray S.J."/>
            <person name="Jeong D.H."/>
            <person name="Jing Y."/>
            <person name="Jocker A."/>
            <person name="Kenton S.M."/>
            <person name="Kim D.J."/>
            <person name="Klee K."/>
            <person name="Lai H."/>
            <person name="Lang C."/>
            <person name="Lin S."/>
            <person name="Macmil S.L."/>
            <person name="Magdelenat G."/>
            <person name="Matthews L."/>
            <person name="McCorrison J."/>
            <person name="Monaghan E.L."/>
            <person name="Mun J.H."/>
            <person name="Najar F.Z."/>
            <person name="Nicholson C."/>
            <person name="Noirot C."/>
            <person name="O'Bleness M."/>
            <person name="Paule C.R."/>
            <person name="Poulain J."/>
            <person name="Prion F."/>
            <person name="Qin B."/>
            <person name="Qu C."/>
            <person name="Retzel E.F."/>
            <person name="Riddle C."/>
            <person name="Sallet E."/>
            <person name="Samain S."/>
            <person name="Samson N."/>
            <person name="Sanders I."/>
            <person name="Saurat O."/>
            <person name="Scarpelli C."/>
            <person name="Schiex T."/>
            <person name="Segurens B."/>
            <person name="Severin A.J."/>
            <person name="Sherrier D.J."/>
            <person name="Shi R."/>
            <person name="Sims S."/>
            <person name="Singer S.R."/>
            <person name="Sinharoy S."/>
            <person name="Sterck L."/>
            <person name="Viollet A."/>
            <person name="Wang B.B."/>
            <person name="Wang K."/>
            <person name="Wang M."/>
            <person name="Wang X."/>
            <person name="Warfsmann J."/>
            <person name="Weissenbach J."/>
            <person name="White D.D."/>
            <person name="White J.D."/>
            <person name="Wiley G.B."/>
            <person name="Wincker P."/>
            <person name="Xing Y."/>
            <person name="Yang L."/>
            <person name="Yao Z."/>
            <person name="Ying F."/>
            <person name="Zhai J."/>
            <person name="Zhou L."/>
            <person name="Zuber A."/>
            <person name="Denarie J."/>
            <person name="Dixon R.A."/>
            <person name="May G.D."/>
            <person name="Schwartz D.C."/>
            <person name="Rogers J."/>
            <person name="Quetier F."/>
            <person name="Town C.D."/>
            <person name="Roe B.A."/>
        </authorList>
    </citation>
    <scope>NUCLEOTIDE SEQUENCE [LARGE SCALE GENOMIC DNA]</scope>
    <source>
        <strain evidence="2">A17</strain>
        <strain evidence="3 4">cv. Jemalong A17</strain>
    </source>
</reference>
<dbReference type="EMBL" id="CM001219">
    <property type="protein sequence ID" value="KEH33735.1"/>
    <property type="molecule type" value="Genomic_DNA"/>
</dbReference>
<keyword evidence="1 2" id="KW-0812">Transmembrane</keyword>
<proteinExistence type="predicted"/>
<feature type="transmembrane region" description="Helical" evidence="1">
    <location>
        <begin position="6"/>
        <end position="26"/>
    </location>
</feature>
<feature type="transmembrane region" description="Helical" evidence="1">
    <location>
        <begin position="47"/>
        <end position="69"/>
    </location>
</feature>
<evidence type="ECO:0000313" key="2">
    <source>
        <dbReference type="EMBL" id="KEH33735.1"/>
    </source>
</evidence>
<evidence type="ECO:0000313" key="3">
    <source>
        <dbReference type="EnsemblPlants" id="KEH33735"/>
    </source>
</evidence>